<dbReference type="InterPro" id="IPR057860">
    <property type="entry name" value="HEAT_RRP12_N"/>
</dbReference>
<dbReference type="InterPro" id="IPR012978">
    <property type="entry name" value="HEAT_RRP12"/>
</dbReference>
<evidence type="ECO:0000256" key="1">
    <source>
        <dbReference type="ARBA" id="ARBA00004123"/>
    </source>
</evidence>
<organism evidence="7 8">
    <name type="scientific">Plakobranchus ocellatus</name>
    <dbReference type="NCBI Taxonomy" id="259542"/>
    <lineage>
        <taxon>Eukaryota</taxon>
        <taxon>Metazoa</taxon>
        <taxon>Spiralia</taxon>
        <taxon>Lophotrochozoa</taxon>
        <taxon>Mollusca</taxon>
        <taxon>Gastropoda</taxon>
        <taxon>Heterobranchia</taxon>
        <taxon>Euthyneura</taxon>
        <taxon>Panpulmonata</taxon>
        <taxon>Sacoglossa</taxon>
        <taxon>Placobranchoidea</taxon>
        <taxon>Plakobranchidae</taxon>
        <taxon>Plakobranchus</taxon>
    </lineage>
</organism>
<dbReference type="GO" id="GO:0005634">
    <property type="term" value="C:nucleus"/>
    <property type="evidence" value="ECO:0007669"/>
    <property type="project" value="UniProtKB-SubCell"/>
</dbReference>
<evidence type="ECO:0000256" key="4">
    <source>
        <dbReference type="SAM" id="MobiDB-lite"/>
    </source>
</evidence>
<proteinExistence type="inferred from homology"/>
<evidence type="ECO:0000259" key="5">
    <source>
        <dbReference type="Pfam" id="PF08161"/>
    </source>
</evidence>
<dbReference type="Gene3D" id="1.25.10.10">
    <property type="entry name" value="Leucine-rich Repeat Variant"/>
    <property type="match status" value="1"/>
</dbReference>
<dbReference type="InterPro" id="IPR052087">
    <property type="entry name" value="RRP12"/>
</dbReference>
<evidence type="ECO:0000313" key="7">
    <source>
        <dbReference type="EMBL" id="GFO38031.1"/>
    </source>
</evidence>
<gene>
    <name evidence="7" type="ORF">PoB_006453600</name>
</gene>
<dbReference type="PANTHER" id="PTHR48287">
    <property type="entry name" value="ARM REPEAT SUPERFAMILY PROTEIN"/>
    <property type="match status" value="1"/>
</dbReference>
<feature type="compositionally biased region" description="Acidic residues" evidence="4">
    <location>
        <begin position="1144"/>
        <end position="1154"/>
    </location>
</feature>
<dbReference type="Pfam" id="PF25772">
    <property type="entry name" value="HEAT_RRP12_N"/>
    <property type="match status" value="1"/>
</dbReference>
<dbReference type="Pfam" id="PF08161">
    <property type="entry name" value="RRP12_HEAT"/>
    <property type="match status" value="1"/>
</dbReference>
<protein>
    <submittedName>
        <fullName evidence="7">Rrp12-like protein</fullName>
    </submittedName>
</protein>
<evidence type="ECO:0000256" key="2">
    <source>
        <dbReference type="ARBA" id="ARBA00007690"/>
    </source>
</evidence>
<feature type="compositionally biased region" description="Basic and acidic residues" evidence="4">
    <location>
        <begin position="1039"/>
        <end position="1056"/>
    </location>
</feature>
<evidence type="ECO:0000256" key="3">
    <source>
        <dbReference type="ARBA" id="ARBA00023242"/>
    </source>
</evidence>
<comment type="similarity">
    <text evidence="2">Belongs to the RRP12 family.</text>
</comment>
<dbReference type="InterPro" id="IPR011989">
    <property type="entry name" value="ARM-like"/>
</dbReference>
<dbReference type="AlphaFoldDB" id="A0AAV4D1R0"/>
<comment type="caution">
    <text evidence="7">The sequence shown here is derived from an EMBL/GenBank/DDBJ whole genome shotgun (WGS) entry which is preliminary data.</text>
</comment>
<dbReference type="EMBL" id="BLXT01007308">
    <property type="protein sequence ID" value="GFO38031.1"/>
    <property type="molecule type" value="Genomic_DNA"/>
</dbReference>
<sequence length="1254" mass="138765">MPKSSSSNPTTKKFREAAKRATLIGRLPAKPIPAITSGNHGALTLKALEKHNAAVGGFTEASIQDDTTSFGGTTFNTWATNMTGCTNATFSRVHRYINSNSSVQKEILAVLAAVTEVIKEKGGEGKDLQYFAVLVSSLQEADKAETKMAMAHLLSIVIKRVSVAVLQSRFAQVVKTLLDVITDSAKEGTLSPIKPAISCMASLLRVQQINAWTESSTEHAFRALLALIVHKKPKLRKAAQIAVRIVLHGSLLMQESPAPPFHPAAPITAQYCLKHIETSGGLSNKVEVLHILTLLKDTLSLFPYNSVKSLCEIILRLMTLTDLIVRSSCMEVLHKLFSAKPSVKTMSAEMNAQIITALYDYQPSEKDSQPMSAWLRVMESAAVNLARNDVELCVGHLPRLFSTSMTCLLSDRPEVANTAVATMKILMEECVSPYAEKLVSGQNSNQSLTSIQKVIKSLEAGLSYQFHSMWALIFQLWSSAFLEFGKIVPKMLTKCLASMGDLRDTPQFSFKGEMDKAIGSAVKSMGPQMVLSAIPLKITGENDDLEFPRGWLLPVIRDNVTHTKLGFFTTYFLPLAAKLKKKADEYADKSVAQSKAYDALQLQIWSMLRGFCDHPSDIKQGIAKILGTALNERSDLRMDVLAALRSLISCSLDNEADKAEVSRFAKNFLPILFNQYTTESVADLGTRLAVLETTKKYFQVADKELLQGFIDKALTKIAEEDIGIFRIAALMDLIIALIPYADQKHLKQIFKLSVTQLQVSDKTIQKKAYRVLEEICAGPTPGCHKLLKDNLDEISKTLLASLSKSSPSSKAPRLRCLRHIYANLKEENGNFLTATLPEAILCTKEIGVKARSAAFELIVAMSEAYMLWNANLEEKESLGNFVNKVLAGLAGSPHMISATLLALTRLVYHYKDRLMGPVLDNLIESVHLLLTTKTREIIKTALGFIKVLLSAYENTVLAAHLKDLLNSLHEIAVKGNMRRLTKIIYVKLIKKFGYELILSMTQESIHKLLKNIYKSNERAKKKKEKEDSSGEEEDSDDEDSKKAQPESIDDLLRDTDSELEDDEMEERTKTKKTGKRKDKQAWLMERDEDEIVDFMDPSASKQVLGSRKASGSGDDEDDLEDLFSALEGNMSKRKQRKRKRDDAAPEDDDDDDEAGTSAAKYKAGGSGIHRPIAQAKRSGPKSESDYGQDYRSKKAAGDVKKKGKPDPYAYVPLNFNSLNKRKQMKTKGSFKNLVKGAKKGAAKGMKAKAKRGKR</sequence>
<dbReference type="SUPFAM" id="SSF48371">
    <property type="entry name" value="ARM repeat"/>
    <property type="match status" value="1"/>
</dbReference>
<dbReference type="Proteomes" id="UP000735302">
    <property type="component" value="Unassembled WGS sequence"/>
</dbReference>
<feature type="region of interest" description="Disordered" evidence="4">
    <location>
        <begin position="1019"/>
        <end position="1207"/>
    </location>
</feature>
<name>A0AAV4D1R0_9GAST</name>
<dbReference type="PANTHER" id="PTHR48287:SF1">
    <property type="entry name" value="ARM REPEAT SUPERFAMILY PROTEIN"/>
    <property type="match status" value="1"/>
</dbReference>
<evidence type="ECO:0000259" key="6">
    <source>
        <dbReference type="Pfam" id="PF25772"/>
    </source>
</evidence>
<feature type="compositionally biased region" description="Basic and acidic residues" evidence="4">
    <location>
        <begin position="1180"/>
        <end position="1200"/>
    </location>
</feature>
<comment type="subcellular location">
    <subcellularLocation>
        <location evidence="1">Nucleus</location>
    </subcellularLocation>
</comment>
<evidence type="ECO:0000313" key="8">
    <source>
        <dbReference type="Proteomes" id="UP000735302"/>
    </source>
</evidence>
<feature type="domain" description="RRP12 HEAT" evidence="5">
    <location>
        <begin position="410"/>
        <end position="678"/>
    </location>
</feature>
<dbReference type="InterPro" id="IPR016024">
    <property type="entry name" value="ARM-type_fold"/>
</dbReference>
<feature type="compositionally biased region" description="Basic residues" evidence="4">
    <location>
        <begin position="1069"/>
        <end position="1078"/>
    </location>
</feature>
<accession>A0AAV4D1R0</accession>
<feature type="domain" description="RRP12 N-terminal HEAT" evidence="6">
    <location>
        <begin position="93"/>
        <end position="339"/>
    </location>
</feature>
<keyword evidence="3" id="KW-0539">Nucleus</keyword>
<feature type="compositionally biased region" description="Acidic residues" evidence="4">
    <location>
        <begin position="1029"/>
        <end position="1038"/>
    </location>
</feature>
<keyword evidence="8" id="KW-1185">Reference proteome</keyword>
<reference evidence="7 8" key="1">
    <citation type="journal article" date="2021" name="Elife">
        <title>Chloroplast acquisition without the gene transfer in kleptoplastic sea slugs, Plakobranchus ocellatus.</title>
        <authorList>
            <person name="Maeda T."/>
            <person name="Takahashi S."/>
            <person name="Yoshida T."/>
            <person name="Shimamura S."/>
            <person name="Takaki Y."/>
            <person name="Nagai Y."/>
            <person name="Toyoda A."/>
            <person name="Suzuki Y."/>
            <person name="Arimoto A."/>
            <person name="Ishii H."/>
            <person name="Satoh N."/>
            <person name="Nishiyama T."/>
            <person name="Hasebe M."/>
            <person name="Maruyama T."/>
            <person name="Minagawa J."/>
            <person name="Obokata J."/>
            <person name="Shigenobu S."/>
        </authorList>
    </citation>
    <scope>NUCLEOTIDE SEQUENCE [LARGE SCALE GENOMIC DNA]</scope>
</reference>